<keyword evidence="2" id="KW-0442">Lipid degradation</keyword>
<evidence type="ECO:0000256" key="3">
    <source>
        <dbReference type="ARBA" id="ARBA00023098"/>
    </source>
</evidence>
<proteinExistence type="predicted"/>
<dbReference type="GO" id="GO:0016042">
    <property type="term" value="P:lipid catabolic process"/>
    <property type="evidence" value="ECO:0007669"/>
    <property type="project" value="UniProtKB-KW"/>
</dbReference>
<dbReference type="PROSITE" id="PS51635">
    <property type="entry name" value="PNPLA"/>
    <property type="match status" value="1"/>
</dbReference>
<dbReference type="InterPro" id="IPR002641">
    <property type="entry name" value="PNPLA_dom"/>
</dbReference>
<dbReference type="CDD" id="cd07205">
    <property type="entry name" value="Pat_PNPLA6_PNPLA7_NTE1_like"/>
    <property type="match status" value="1"/>
</dbReference>
<evidence type="ECO:0000313" key="5">
    <source>
        <dbReference type="EMBL" id="EFK96867.1"/>
    </source>
</evidence>
<protein>
    <submittedName>
        <fullName evidence="5">Phospholipase, patatin family</fullName>
    </submittedName>
</protein>
<evidence type="ECO:0000256" key="1">
    <source>
        <dbReference type="ARBA" id="ARBA00022801"/>
    </source>
</evidence>
<comment type="caution">
    <text evidence="5">The sequence shown here is derived from an EMBL/GenBank/DDBJ whole genome shotgun (WGS) entry which is preliminary data.</text>
</comment>
<dbReference type="Gene3D" id="3.40.1090.10">
    <property type="entry name" value="Cytosolic phospholipase A2 catalytic domain"/>
    <property type="match status" value="1"/>
</dbReference>
<sequence length="257" mass="28412">MGIETMNKRRISLALSGGGARGAYHLGVLQYMDEIGVEIDSISGTSIGALVGVSYASGVKPKDQLEIFKSKEFKSVFSFKPFGPSLFSINLKSEILDKLFLETKLENLKIPTTITAVNLHNGENIYFKSGDAVKLCMASCALVPVFAPIKYENMLLADGGIVNHMPLDSLADSNLKIVGVNLHPIFDTNIKTTLWSNFKRTLFVMAFSQNRQSQDKCDILITTPKLSKYSILSFNHLDELFNLGYNDAKSILVEFNQ</sequence>
<gene>
    <name evidence="5" type="ORF">LDC_1108</name>
</gene>
<reference evidence="5" key="2">
    <citation type="journal article" date="2011" name="Microb. Ecol.">
        <title>Taxonomic and Functional Metagenomic Profiling of the Microbial Community in the Anoxic Sediment of a Sub-saline Shallow Lake (Laguna de Carrizo, Central Spain).</title>
        <authorList>
            <person name="Ferrer M."/>
            <person name="Guazzaroni M.E."/>
            <person name="Richter M."/>
            <person name="Garcia-Salamanca A."/>
            <person name="Yarza P."/>
            <person name="Suarez-Suarez A."/>
            <person name="Solano J."/>
            <person name="Alcaide M."/>
            <person name="van Dillewijn P."/>
            <person name="Molina-Henares M.A."/>
            <person name="Lopez-Cortes N."/>
            <person name="Al-Ramahi Y."/>
            <person name="Guerrero C."/>
            <person name="Acosta A."/>
            <person name="de Eugenio L.I."/>
            <person name="Martinez V."/>
            <person name="Marques S."/>
            <person name="Rojo F."/>
            <person name="Santero E."/>
            <person name="Genilloud O."/>
            <person name="Perez-Perez J."/>
            <person name="Rossello-Mora R."/>
            <person name="Ramos J.L."/>
        </authorList>
    </citation>
    <scope>NUCLEOTIDE SEQUENCE</scope>
</reference>
<accession>D9PHV6</accession>
<organism evidence="5">
    <name type="scientific">sediment metagenome</name>
    <dbReference type="NCBI Taxonomy" id="749907"/>
    <lineage>
        <taxon>unclassified sequences</taxon>
        <taxon>metagenomes</taxon>
        <taxon>ecological metagenomes</taxon>
    </lineage>
</organism>
<dbReference type="GO" id="GO:0016787">
    <property type="term" value="F:hydrolase activity"/>
    <property type="evidence" value="ECO:0007669"/>
    <property type="project" value="UniProtKB-KW"/>
</dbReference>
<dbReference type="PANTHER" id="PTHR14226">
    <property type="entry name" value="NEUROPATHY TARGET ESTERASE/SWISS CHEESE D.MELANOGASTER"/>
    <property type="match status" value="1"/>
</dbReference>
<dbReference type="InterPro" id="IPR016035">
    <property type="entry name" value="Acyl_Trfase/lysoPLipase"/>
</dbReference>
<dbReference type="InterPro" id="IPR050301">
    <property type="entry name" value="NTE"/>
</dbReference>
<dbReference type="AlphaFoldDB" id="D9PHV6"/>
<dbReference type="Pfam" id="PF01734">
    <property type="entry name" value="Patatin"/>
    <property type="match status" value="1"/>
</dbReference>
<dbReference type="SUPFAM" id="SSF52151">
    <property type="entry name" value="FabD/lysophospholipase-like"/>
    <property type="match status" value="1"/>
</dbReference>
<reference evidence="5" key="1">
    <citation type="submission" date="2010-07" db="EMBL/GenBank/DDBJ databases">
        <authorList>
            <consortium name="CONSOLIDER consortium CSD2007-00005"/>
            <person name="Guazzaroni M.-E."/>
            <person name="Richter M."/>
            <person name="Garcia-Salamanca A."/>
            <person name="Yarza P."/>
            <person name="Ferrer M."/>
        </authorList>
    </citation>
    <scope>NUCLEOTIDE SEQUENCE</scope>
</reference>
<evidence type="ECO:0000256" key="2">
    <source>
        <dbReference type="ARBA" id="ARBA00022963"/>
    </source>
</evidence>
<evidence type="ECO:0000259" key="4">
    <source>
        <dbReference type="PROSITE" id="PS51635"/>
    </source>
</evidence>
<feature type="domain" description="PNPLA" evidence="4">
    <location>
        <begin position="13"/>
        <end position="171"/>
    </location>
</feature>
<keyword evidence="1" id="KW-0378">Hydrolase</keyword>
<keyword evidence="3" id="KW-0443">Lipid metabolism</keyword>
<dbReference type="PANTHER" id="PTHR14226:SF29">
    <property type="entry name" value="NEUROPATHY TARGET ESTERASE SWS"/>
    <property type="match status" value="1"/>
</dbReference>
<name>D9PHV6_9ZZZZ</name>
<dbReference type="EMBL" id="ADZX01000394">
    <property type="protein sequence ID" value="EFK96867.1"/>
    <property type="molecule type" value="Genomic_DNA"/>
</dbReference>